<keyword evidence="2" id="KW-1185">Reference proteome</keyword>
<reference evidence="2" key="1">
    <citation type="journal article" date="2019" name="Int. J. Syst. Evol. Microbiol.">
        <title>The Global Catalogue of Microorganisms (GCM) 10K type strain sequencing project: providing services to taxonomists for standard genome sequencing and annotation.</title>
        <authorList>
            <consortium name="The Broad Institute Genomics Platform"/>
            <consortium name="The Broad Institute Genome Sequencing Center for Infectious Disease"/>
            <person name="Wu L."/>
            <person name="Ma J."/>
        </authorList>
    </citation>
    <scope>NUCLEOTIDE SEQUENCE [LARGE SCALE GENOMIC DNA]</scope>
    <source>
        <strain evidence="2">JCM 4594</strain>
    </source>
</reference>
<gene>
    <name evidence="1" type="ORF">GCM10010326_13030</name>
</gene>
<protein>
    <recommendedName>
        <fullName evidence="3">Integrase</fullName>
    </recommendedName>
</protein>
<dbReference type="Proteomes" id="UP000600946">
    <property type="component" value="Unassembled WGS sequence"/>
</dbReference>
<evidence type="ECO:0000313" key="1">
    <source>
        <dbReference type="EMBL" id="GGY21532.1"/>
    </source>
</evidence>
<organism evidence="1 2">
    <name type="scientific">Streptomyces xanthochromogenes</name>
    <dbReference type="NCBI Taxonomy" id="67384"/>
    <lineage>
        <taxon>Bacteria</taxon>
        <taxon>Bacillati</taxon>
        <taxon>Actinomycetota</taxon>
        <taxon>Actinomycetes</taxon>
        <taxon>Kitasatosporales</taxon>
        <taxon>Streptomycetaceae</taxon>
        <taxon>Streptomyces</taxon>
    </lineage>
</organism>
<accession>A0ABQ2ZQ61</accession>
<sequence>MLDDIRSQLRDRELYHIRKGGSPPGAKTLSHRVAQEPEFSWVGREWQNTAEAGLSDFVDAHVRTPSRAISTLRQPYLHDCAA</sequence>
<dbReference type="EMBL" id="BMUU01000002">
    <property type="protein sequence ID" value="GGY21532.1"/>
    <property type="molecule type" value="Genomic_DNA"/>
</dbReference>
<evidence type="ECO:0008006" key="3">
    <source>
        <dbReference type="Google" id="ProtNLM"/>
    </source>
</evidence>
<comment type="caution">
    <text evidence="1">The sequence shown here is derived from an EMBL/GenBank/DDBJ whole genome shotgun (WGS) entry which is preliminary data.</text>
</comment>
<proteinExistence type="predicted"/>
<evidence type="ECO:0000313" key="2">
    <source>
        <dbReference type="Proteomes" id="UP000600946"/>
    </source>
</evidence>
<name>A0ABQ2ZQ61_9ACTN</name>